<dbReference type="InterPro" id="IPR040553">
    <property type="entry name" value="TxDE"/>
</dbReference>
<organism evidence="2 3">
    <name type="scientific">Rummeliibacillus stabekisii</name>
    <dbReference type="NCBI Taxonomy" id="241244"/>
    <lineage>
        <taxon>Bacteria</taxon>
        <taxon>Bacillati</taxon>
        <taxon>Bacillota</taxon>
        <taxon>Bacilli</taxon>
        <taxon>Bacillales</taxon>
        <taxon>Caryophanaceae</taxon>
        <taxon>Rummeliibacillus</taxon>
    </lineage>
</organism>
<dbReference type="RefSeq" id="WP_066786812.1">
    <property type="nucleotide sequence ID" value="NZ_CP014806.1"/>
</dbReference>
<reference evidence="3" key="2">
    <citation type="submission" date="2016-03" db="EMBL/GenBank/DDBJ databases">
        <authorList>
            <person name="Ploux O."/>
        </authorList>
    </citation>
    <scope>NUCLEOTIDE SEQUENCE [LARGE SCALE GENOMIC DNA]</scope>
    <source>
        <strain evidence="3">PP9</strain>
    </source>
</reference>
<gene>
    <name evidence="2" type="ORF">ATY39_05185</name>
</gene>
<dbReference type="AlphaFoldDB" id="A0A143HBW0"/>
<evidence type="ECO:0000313" key="2">
    <source>
        <dbReference type="EMBL" id="AMW98899.1"/>
    </source>
</evidence>
<feature type="domain" description="VOC" evidence="1">
    <location>
        <begin position="2"/>
        <end position="116"/>
    </location>
</feature>
<protein>
    <recommendedName>
        <fullName evidence="1">VOC domain-containing protein</fullName>
    </recommendedName>
</protein>
<evidence type="ECO:0000313" key="3">
    <source>
        <dbReference type="Proteomes" id="UP000076021"/>
    </source>
</evidence>
<dbReference type="Pfam" id="PF18711">
    <property type="entry name" value="TxDE"/>
    <property type="match status" value="1"/>
</dbReference>
<dbReference type="Gene3D" id="3.10.180.10">
    <property type="entry name" value="2,3-Dihydroxybiphenyl 1,2-Dioxygenase, domain 1"/>
    <property type="match status" value="1"/>
</dbReference>
<dbReference type="PROSITE" id="PS51819">
    <property type="entry name" value="VOC"/>
    <property type="match status" value="1"/>
</dbReference>
<dbReference type="KEGG" id="rst:ATY39_05185"/>
<name>A0A143HBW0_9BACL</name>
<dbReference type="Proteomes" id="UP000076021">
    <property type="component" value="Chromosome"/>
</dbReference>
<dbReference type="InterPro" id="IPR037523">
    <property type="entry name" value="VOC_core"/>
</dbReference>
<keyword evidence="3" id="KW-1185">Reference proteome</keyword>
<sequence>MNINQVILKTKRLEEMKKFYRDFLELPIEIVTNGSFKINFGLTIVEFTNVNEAKEPFYHFAFDIPKNQFQAAKEWVKQKVTLLKEEDQDEVYFASIKANSLYFEDPSGNIVEFIARLDNPSSNVPFTAANIIKMSEISLVVKDKVQAAKQLRGLSIVERDGEEVTNDNTLSFMTKGALPVYLLLVNPKRRWFFSNKVATVFPLDIMLDSKINIGVNDDNNFYIE</sequence>
<proteinExistence type="predicted"/>
<dbReference type="STRING" id="241244.ATY39_05185"/>
<dbReference type="OrthoDB" id="8018325at2"/>
<accession>A0A143HBW0</accession>
<dbReference type="EMBL" id="CP014806">
    <property type="protein sequence ID" value="AMW98899.1"/>
    <property type="molecule type" value="Genomic_DNA"/>
</dbReference>
<dbReference type="SUPFAM" id="SSF54593">
    <property type="entry name" value="Glyoxalase/Bleomycin resistance protein/Dihydroxybiphenyl dioxygenase"/>
    <property type="match status" value="1"/>
</dbReference>
<dbReference type="InterPro" id="IPR029068">
    <property type="entry name" value="Glyas_Bleomycin-R_OHBP_Dase"/>
</dbReference>
<reference evidence="2 3" key="1">
    <citation type="journal article" date="2016" name="Genome Announc.">
        <title>Whole-Genome Sequence of Rummeliibacillus stabekisii Strain PP9 Isolated from Antarctic Soil.</title>
        <authorList>
            <person name="da Mota F.F."/>
            <person name="Vollu R.E."/>
            <person name="Jurelevicius D."/>
            <person name="Seldin L."/>
        </authorList>
    </citation>
    <scope>NUCLEOTIDE SEQUENCE [LARGE SCALE GENOMIC DNA]</scope>
    <source>
        <strain evidence="2 3">PP9</strain>
    </source>
</reference>
<evidence type="ECO:0000259" key="1">
    <source>
        <dbReference type="PROSITE" id="PS51819"/>
    </source>
</evidence>